<evidence type="ECO:0000256" key="1">
    <source>
        <dbReference type="ARBA" id="ARBA00008416"/>
    </source>
</evidence>
<evidence type="ECO:0000313" key="6">
    <source>
        <dbReference type="Proteomes" id="UP001474120"/>
    </source>
</evidence>
<dbReference type="CDD" id="cd02910">
    <property type="entry name" value="cupin_Yhhw_N"/>
    <property type="match status" value="1"/>
</dbReference>
<accession>A0ABU9KWG1</accession>
<reference evidence="5 6" key="1">
    <citation type="submission" date="2024-04" db="EMBL/GenBank/DDBJ databases">
        <title>whole genome sequencing of Lutimonas vermicola strain IMCC1616.</title>
        <authorList>
            <person name="Bae S.S."/>
        </authorList>
    </citation>
    <scope>NUCLEOTIDE SEQUENCE [LARGE SCALE GENOMIC DNA]</scope>
    <source>
        <strain evidence="5 6">IMCC1616</strain>
    </source>
</reference>
<sequence length="240" mass="27380">MKTKIFRANERGHANYDWLKANYSFSFANYRNSERDNFGALRVLNDDFIKGGTGFAEHPHHNMEIISIPLQGGLKHKDSMSNKWIPLLTGEVQVMSAGTGVLHSERNYDVQEELNLFQIWIIPEKSGINPAYGQKSFDPEERKNKLQVLVKSYKDAEADDLSIHQDARISRIDLSGANTFEYQLKSTNHGVYLMLISGKVKLNDAMLESRDAMGIWKSDSFTVTAEDHSEILFIEVPMFF</sequence>
<dbReference type="Pfam" id="PF02678">
    <property type="entry name" value="Pirin"/>
    <property type="match status" value="1"/>
</dbReference>
<protein>
    <submittedName>
        <fullName evidence="5">Pirin family protein</fullName>
    </submittedName>
</protein>
<dbReference type="PANTHER" id="PTHR43212">
    <property type="entry name" value="QUERCETIN 2,3-DIOXYGENASE"/>
    <property type="match status" value="1"/>
</dbReference>
<dbReference type="RefSeq" id="WP_342158082.1">
    <property type="nucleotide sequence ID" value="NZ_JBCDNA010000001.1"/>
</dbReference>
<feature type="domain" description="Pirin N-terminal" evidence="3">
    <location>
        <begin position="13"/>
        <end position="121"/>
    </location>
</feature>
<proteinExistence type="inferred from homology"/>
<dbReference type="InterPro" id="IPR011051">
    <property type="entry name" value="RmlC_Cupin_sf"/>
</dbReference>
<dbReference type="EMBL" id="JBCDNA010000001">
    <property type="protein sequence ID" value="MEL4454523.1"/>
    <property type="molecule type" value="Genomic_DNA"/>
</dbReference>
<comment type="similarity">
    <text evidence="1 2">Belongs to the pirin family.</text>
</comment>
<dbReference type="Proteomes" id="UP001474120">
    <property type="component" value="Unassembled WGS sequence"/>
</dbReference>
<name>A0ABU9KWG1_9FLAO</name>
<feature type="domain" description="Quercetin 2,3-dioxygenase C-terminal cupin" evidence="4">
    <location>
        <begin position="154"/>
        <end position="236"/>
    </location>
</feature>
<dbReference type="SUPFAM" id="SSF51182">
    <property type="entry name" value="RmlC-like cupins"/>
    <property type="match status" value="1"/>
</dbReference>
<evidence type="ECO:0000313" key="5">
    <source>
        <dbReference type="EMBL" id="MEL4454523.1"/>
    </source>
</evidence>
<comment type="caution">
    <text evidence="5">The sequence shown here is derived from an EMBL/GenBank/DDBJ whole genome shotgun (WGS) entry which is preliminary data.</text>
</comment>
<dbReference type="Pfam" id="PF17954">
    <property type="entry name" value="Pirin_C_2"/>
    <property type="match status" value="1"/>
</dbReference>
<evidence type="ECO:0000259" key="3">
    <source>
        <dbReference type="Pfam" id="PF02678"/>
    </source>
</evidence>
<keyword evidence="6" id="KW-1185">Reference proteome</keyword>
<organism evidence="5 6">
    <name type="scientific">Lutimonas vermicola</name>
    <dbReference type="NCBI Taxonomy" id="414288"/>
    <lineage>
        <taxon>Bacteria</taxon>
        <taxon>Pseudomonadati</taxon>
        <taxon>Bacteroidota</taxon>
        <taxon>Flavobacteriia</taxon>
        <taxon>Flavobacteriales</taxon>
        <taxon>Flavobacteriaceae</taxon>
        <taxon>Lutimonas</taxon>
    </lineage>
</organism>
<dbReference type="InterPro" id="IPR003829">
    <property type="entry name" value="Pirin_N_dom"/>
</dbReference>
<dbReference type="InterPro" id="IPR012093">
    <property type="entry name" value="Pirin"/>
</dbReference>
<dbReference type="InterPro" id="IPR014710">
    <property type="entry name" value="RmlC-like_jellyroll"/>
</dbReference>
<evidence type="ECO:0000256" key="2">
    <source>
        <dbReference type="RuleBase" id="RU003457"/>
    </source>
</evidence>
<dbReference type="InterPro" id="IPR041602">
    <property type="entry name" value="Quercetinase_C"/>
</dbReference>
<dbReference type="PANTHER" id="PTHR43212:SF3">
    <property type="entry name" value="QUERCETIN 2,3-DIOXYGENASE"/>
    <property type="match status" value="1"/>
</dbReference>
<gene>
    <name evidence="5" type="ORF">AABB81_01350</name>
</gene>
<evidence type="ECO:0000259" key="4">
    <source>
        <dbReference type="Pfam" id="PF17954"/>
    </source>
</evidence>
<dbReference type="PIRSF" id="PIRSF006232">
    <property type="entry name" value="Pirin"/>
    <property type="match status" value="1"/>
</dbReference>
<dbReference type="Gene3D" id="2.60.120.10">
    <property type="entry name" value="Jelly Rolls"/>
    <property type="match status" value="2"/>
</dbReference>